<reference evidence="9 10" key="1">
    <citation type="submission" date="2012-09" db="EMBL/GenBank/DDBJ databases">
        <title>Genome Sequence of alkane-degrading Bacterium Alcanivorax sp. 19-m-6.</title>
        <authorList>
            <person name="Lai Q."/>
            <person name="Shao Z."/>
        </authorList>
    </citation>
    <scope>NUCLEOTIDE SEQUENCE [LARGE SCALE GENOMIC DNA]</scope>
    <source>
        <strain evidence="9 10">19-m-6</strain>
    </source>
</reference>
<dbReference type="GO" id="GO:0006081">
    <property type="term" value="P:aldehyde metabolic process"/>
    <property type="evidence" value="ECO:0007669"/>
    <property type="project" value="InterPro"/>
</dbReference>
<dbReference type="InterPro" id="IPR029510">
    <property type="entry name" value="Ald_DH_CS_GLU"/>
</dbReference>
<evidence type="ECO:0000256" key="1">
    <source>
        <dbReference type="ARBA" id="ARBA00009986"/>
    </source>
</evidence>
<dbReference type="PROSITE" id="PS00687">
    <property type="entry name" value="ALDEHYDE_DEHYDR_GLU"/>
    <property type="match status" value="1"/>
</dbReference>
<dbReference type="RefSeq" id="WP_035234171.1">
    <property type="nucleotide sequence ID" value="NZ_ARXV01000014.1"/>
</dbReference>
<dbReference type="CDD" id="cd07133">
    <property type="entry name" value="ALDH_CALDH_CalB"/>
    <property type="match status" value="1"/>
</dbReference>
<dbReference type="SUPFAM" id="SSF53720">
    <property type="entry name" value="ALDH-like"/>
    <property type="match status" value="1"/>
</dbReference>
<dbReference type="AlphaFoldDB" id="A0A095TN10"/>
<protein>
    <recommendedName>
        <fullName evidence="4">Aldehyde dehydrogenase</fullName>
    </recommendedName>
</protein>
<gene>
    <name evidence="9" type="ORF">Y5S_03020</name>
</gene>
<keyword evidence="2 4" id="KW-0560">Oxidoreductase</keyword>
<dbReference type="PIRSF" id="PIRSF036492">
    <property type="entry name" value="ALDH"/>
    <property type="match status" value="1"/>
</dbReference>
<evidence type="ECO:0000259" key="8">
    <source>
        <dbReference type="Pfam" id="PF00171"/>
    </source>
</evidence>
<sequence length="480" mass="53588">MVAEVKELHQSNTEIERMQRIFAAQKAAFRQHPYPTAEQRIELINRLRPLLANHADDWVQVINEDFTNRAADETRLAEILITLEGLKYTTKKLRKWMKPSKRSVSALSWPGKTWVEYQPLGVVGVIVPWNYPIQLAVVPIITALAAGNRVMVKMSEATPKAGALLEKLIGETFPEDQVAIFNGEVEVGQAFSQLPFDHLLFTGSTAVGRHIMRAAADNLTPVTLELGGKSPCIIGQDFPMKDACERIAFGKCLNSGQTCVAPDYILCPENRVQEFVEAWRAQVTQSYPTMLNNPDFTAIVNGRQQQRLLGYLKDAREKGAEVIEINPANEDFSNSQKIPHTLVLNVTDDMQIAKDEIFGPLMIVVPYKTLDDAIEYVNERPRPLALYYFDWNSTNGDHVLKNTHSGGVCINDTISHVGVDDIPFGGIGDSGMGAYHGPEGFKTLSKAKGIYKKGKFNATRFILPPYGRGMHKLIQKHMIK</sequence>
<evidence type="ECO:0000256" key="4">
    <source>
        <dbReference type="PIRNR" id="PIRNR036492"/>
    </source>
</evidence>
<evidence type="ECO:0000256" key="6">
    <source>
        <dbReference type="PROSITE-ProRule" id="PRU10007"/>
    </source>
</evidence>
<dbReference type="Proteomes" id="UP000029444">
    <property type="component" value="Unassembled WGS sequence"/>
</dbReference>
<evidence type="ECO:0000256" key="5">
    <source>
        <dbReference type="PIRSR" id="PIRSR036492-1"/>
    </source>
</evidence>
<dbReference type="InterPro" id="IPR016162">
    <property type="entry name" value="Ald_DH_N"/>
</dbReference>
<dbReference type="eggNOG" id="COG1012">
    <property type="taxonomic scope" value="Bacteria"/>
</dbReference>
<dbReference type="InterPro" id="IPR016163">
    <property type="entry name" value="Ald_DH_C"/>
</dbReference>
<evidence type="ECO:0000313" key="10">
    <source>
        <dbReference type="Proteomes" id="UP000029444"/>
    </source>
</evidence>
<name>A0A095TN10_9GAMM</name>
<keyword evidence="3" id="KW-0520">NAD</keyword>
<keyword evidence="10" id="KW-1185">Reference proteome</keyword>
<dbReference type="InterPro" id="IPR015590">
    <property type="entry name" value="Aldehyde_DH_dom"/>
</dbReference>
<feature type="domain" description="Aldehyde dehydrogenase" evidence="8">
    <location>
        <begin position="16"/>
        <end position="448"/>
    </location>
</feature>
<feature type="active site" evidence="5 6">
    <location>
        <position position="225"/>
    </location>
</feature>
<dbReference type="Gene3D" id="3.40.309.10">
    <property type="entry name" value="Aldehyde Dehydrogenase, Chain A, domain 2"/>
    <property type="match status" value="1"/>
</dbReference>
<proteinExistence type="inferred from homology"/>
<dbReference type="Gene3D" id="3.40.605.10">
    <property type="entry name" value="Aldehyde Dehydrogenase, Chain A, domain 1"/>
    <property type="match status" value="1"/>
</dbReference>
<dbReference type="Pfam" id="PF00171">
    <property type="entry name" value="Aldedh"/>
    <property type="match status" value="1"/>
</dbReference>
<dbReference type="EMBL" id="ARXV01000014">
    <property type="protein sequence ID" value="KGD63813.1"/>
    <property type="molecule type" value="Genomic_DNA"/>
</dbReference>
<evidence type="ECO:0000313" key="9">
    <source>
        <dbReference type="EMBL" id="KGD63813.1"/>
    </source>
</evidence>
<dbReference type="InterPro" id="IPR012394">
    <property type="entry name" value="Aldehyde_DH_NAD(P)"/>
</dbReference>
<dbReference type="GO" id="GO:0004029">
    <property type="term" value="F:aldehyde dehydrogenase (NAD+) activity"/>
    <property type="evidence" value="ECO:0007669"/>
    <property type="project" value="TreeGrafter"/>
</dbReference>
<dbReference type="GO" id="GO:0005737">
    <property type="term" value="C:cytoplasm"/>
    <property type="evidence" value="ECO:0007669"/>
    <property type="project" value="TreeGrafter"/>
</dbReference>
<comment type="caution">
    <text evidence="9">The sequence shown here is derived from an EMBL/GenBank/DDBJ whole genome shotgun (WGS) entry which is preliminary data.</text>
</comment>
<dbReference type="PANTHER" id="PTHR43570:SF20">
    <property type="entry name" value="ALDEHYDE DEHYDROGENASE ALDX-RELATED"/>
    <property type="match status" value="1"/>
</dbReference>
<organism evidence="9 10">
    <name type="scientific">Alcanivorax nanhaiticus</name>
    <dbReference type="NCBI Taxonomy" id="1177154"/>
    <lineage>
        <taxon>Bacteria</taxon>
        <taxon>Pseudomonadati</taxon>
        <taxon>Pseudomonadota</taxon>
        <taxon>Gammaproteobacteria</taxon>
        <taxon>Oceanospirillales</taxon>
        <taxon>Alcanivoracaceae</taxon>
        <taxon>Alcanivorax</taxon>
    </lineage>
</organism>
<feature type="active site" evidence="5">
    <location>
        <position position="259"/>
    </location>
</feature>
<evidence type="ECO:0000256" key="7">
    <source>
        <dbReference type="RuleBase" id="RU003345"/>
    </source>
</evidence>
<dbReference type="InterPro" id="IPR016161">
    <property type="entry name" value="Ald_DH/histidinol_DH"/>
</dbReference>
<evidence type="ECO:0000256" key="2">
    <source>
        <dbReference type="ARBA" id="ARBA00023002"/>
    </source>
</evidence>
<dbReference type="STRING" id="1177154.Y5S_03020"/>
<evidence type="ECO:0000256" key="3">
    <source>
        <dbReference type="ARBA" id="ARBA00023027"/>
    </source>
</evidence>
<comment type="similarity">
    <text evidence="1 4 7">Belongs to the aldehyde dehydrogenase family.</text>
</comment>
<dbReference type="OrthoDB" id="9812625at2"/>
<dbReference type="PATRIC" id="fig|1177154.3.peg.3061"/>
<dbReference type="PANTHER" id="PTHR43570">
    <property type="entry name" value="ALDEHYDE DEHYDROGENASE"/>
    <property type="match status" value="1"/>
</dbReference>
<accession>A0A095TN10</accession>